<feature type="domain" description="P-type ATPase A" evidence="9">
    <location>
        <begin position="204"/>
        <end position="303"/>
    </location>
</feature>
<keyword evidence="3 8" id="KW-0812">Transmembrane</keyword>
<dbReference type="NCBIfam" id="TIGR01494">
    <property type="entry name" value="ATPase_P-type"/>
    <property type="match status" value="1"/>
</dbReference>
<comment type="catalytic activity">
    <reaction evidence="7">
        <text>Zn(2+)(in) + ATP + H2O = Zn(2+)(out) + ADP + phosphate + H(+)</text>
        <dbReference type="Rhea" id="RHEA:20621"/>
        <dbReference type="ChEBI" id="CHEBI:15377"/>
        <dbReference type="ChEBI" id="CHEBI:15378"/>
        <dbReference type="ChEBI" id="CHEBI:29105"/>
        <dbReference type="ChEBI" id="CHEBI:30616"/>
        <dbReference type="ChEBI" id="CHEBI:43474"/>
        <dbReference type="ChEBI" id="CHEBI:456216"/>
        <dbReference type="EC" id="7.2.2.12"/>
    </reaction>
</comment>
<keyword evidence="8" id="KW-0479">Metal-binding</keyword>
<evidence type="ECO:0000256" key="2">
    <source>
        <dbReference type="ARBA" id="ARBA00006024"/>
    </source>
</evidence>
<reference evidence="10 11" key="1">
    <citation type="submission" date="2019-11" db="EMBL/GenBank/DDBJ databases">
        <title>Pedobacter sp. HMF7647 Genome sequencing and assembly.</title>
        <authorList>
            <person name="Kang H."/>
            <person name="Kim H."/>
            <person name="Joh K."/>
        </authorList>
    </citation>
    <scope>NUCLEOTIDE SEQUENCE [LARGE SCALE GENOMIC DNA]</scope>
    <source>
        <strain evidence="10 11">HMF7647</strain>
    </source>
</reference>
<accession>A0A7K1Y7Q0</accession>
<evidence type="ECO:0000256" key="3">
    <source>
        <dbReference type="ARBA" id="ARBA00022692"/>
    </source>
</evidence>
<proteinExistence type="inferred from homology"/>
<dbReference type="Gene3D" id="2.70.150.10">
    <property type="entry name" value="Calcium-transporting ATPase, cytoplasmic transduction domain A"/>
    <property type="match status" value="1"/>
</dbReference>
<comment type="caution">
    <text evidence="10">The sequence shown here is derived from an EMBL/GenBank/DDBJ whole genome shotgun (WGS) entry which is preliminary data.</text>
</comment>
<dbReference type="Gene3D" id="3.40.50.1000">
    <property type="entry name" value="HAD superfamily/HAD-like"/>
    <property type="match status" value="1"/>
</dbReference>
<name>A0A7K1Y7Q0_9SPHI</name>
<dbReference type="NCBIfam" id="TIGR01512">
    <property type="entry name" value="ATPase-IB2_Cd"/>
    <property type="match status" value="1"/>
</dbReference>
<evidence type="ECO:0000256" key="7">
    <source>
        <dbReference type="ARBA" id="ARBA00047308"/>
    </source>
</evidence>
<feature type="transmembrane region" description="Helical" evidence="8">
    <location>
        <begin position="354"/>
        <end position="375"/>
    </location>
</feature>
<dbReference type="GO" id="GO:0005524">
    <property type="term" value="F:ATP binding"/>
    <property type="evidence" value="ECO:0007669"/>
    <property type="project" value="UniProtKB-UniRule"/>
</dbReference>
<dbReference type="GO" id="GO:0016463">
    <property type="term" value="F:P-type zinc transporter activity"/>
    <property type="evidence" value="ECO:0007669"/>
    <property type="project" value="UniProtKB-EC"/>
</dbReference>
<dbReference type="PRINTS" id="PR00119">
    <property type="entry name" value="CATATPASE"/>
</dbReference>
<evidence type="ECO:0000256" key="5">
    <source>
        <dbReference type="ARBA" id="ARBA00023136"/>
    </source>
</evidence>
<dbReference type="Gene3D" id="3.40.1110.10">
    <property type="entry name" value="Calcium-transporting ATPase, cytoplasmic domain N"/>
    <property type="match status" value="1"/>
</dbReference>
<evidence type="ECO:0000313" key="11">
    <source>
        <dbReference type="Proteomes" id="UP000466586"/>
    </source>
</evidence>
<evidence type="ECO:0000313" key="10">
    <source>
        <dbReference type="EMBL" id="MXV50597.1"/>
    </source>
</evidence>
<keyword evidence="5 8" id="KW-0472">Membrane</keyword>
<dbReference type="InterPro" id="IPR027256">
    <property type="entry name" value="P-typ_ATPase_IB"/>
</dbReference>
<evidence type="ECO:0000256" key="4">
    <source>
        <dbReference type="ARBA" id="ARBA00022989"/>
    </source>
</evidence>
<dbReference type="SUPFAM" id="SSF81653">
    <property type="entry name" value="Calcium ATPase, transduction domain A"/>
    <property type="match status" value="1"/>
</dbReference>
<dbReference type="InterPro" id="IPR036412">
    <property type="entry name" value="HAD-like_sf"/>
</dbReference>
<dbReference type="AlphaFoldDB" id="A0A7K1Y7Q0"/>
<dbReference type="NCBIfam" id="TIGR01525">
    <property type="entry name" value="ATPase-IB_hvy"/>
    <property type="match status" value="1"/>
</dbReference>
<gene>
    <name evidence="10" type="primary">cadA</name>
    <name evidence="10" type="ORF">GS399_06400</name>
</gene>
<keyword evidence="10" id="KW-0378">Hydrolase</keyword>
<evidence type="ECO:0000259" key="9">
    <source>
        <dbReference type="Pfam" id="PF00122"/>
    </source>
</evidence>
<dbReference type="GO" id="GO:0005886">
    <property type="term" value="C:plasma membrane"/>
    <property type="evidence" value="ECO:0007669"/>
    <property type="project" value="UniProtKB-SubCell"/>
</dbReference>
<dbReference type="GO" id="GO:0015086">
    <property type="term" value="F:cadmium ion transmembrane transporter activity"/>
    <property type="evidence" value="ECO:0007669"/>
    <property type="project" value="TreeGrafter"/>
</dbReference>
<feature type="transmembrane region" description="Helical" evidence="8">
    <location>
        <begin position="322"/>
        <end position="342"/>
    </location>
</feature>
<dbReference type="SUPFAM" id="SSF81665">
    <property type="entry name" value="Calcium ATPase, transmembrane domain M"/>
    <property type="match status" value="1"/>
</dbReference>
<dbReference type="InterPro" id="IPR008250">
    <property type="entry name" value="ATPase_P-typ_transduc_dom_A_sf"/>
</dbReference>
<dbReference type="InterPro" id="IPR023298">
    <property type="entry name" value="ATPase_P-typ_TM_dom_sf"/>
</dbReference>
<evidence type="ECO:0000256" key="8">
    <source>
        <dbReference type="RuleBase" id="RU362081"/>
    </source>
</evidence>
<dbReference type="InterPro" id="IPR023214">
    <property type="entry name" value="HAD_sf"/>
</dbReference>
<dbReference type="InterPro" id="IPR051014">
    <property type="entry name" value="Cation_Transport_ATPase_IB"/>
</dbReference>
<protein>
    <recommendedName>
        <fullName evidence="6">P-type Zn(2+) transporter</fullName>
        <ecNumber evidence="6">7.2.2.12</ecNumber>
    </recommendedName>
</protein>
<dbReference type="GO" id="GO:0046872">
    <property type="term" value="F:metal ion binding"/>
    <property type="evidence" value="ECO:0007669"/>
    <property type="project" value="UniProtKB-KW"/>
</dbReference>
<dbReference type="InterPro" id="IPR023299">
    <property type="entry name" value="ATPase_P-typ_cyto_dom_N"/>
</dbReference>
<dbReference type="InterPro" id="IPR001757">
    <property type="entry name" value="P_typ_ATPase"/>
</dbReference>
<dbReference type="EC" id="7.2.2.12" evidence="6"/>
<dbReference type="EMBL" id="WVHT01000002">
    <property type="protein sequence ID" value="MXV50597.1"/>
    <property type="molecule type" value="Genomic_DNA"/>
</dbReference>
<keyword evidence="11" id="KW-1185">Reference proteome</keyword>
<feature type="transmembrane region" description="Helical" evidence="8">
    <location>
        <begin position="677"/>
        <end position="696"/>
    </location>
</feature>
<feature type="transmembrane region" description="Helical" evidence="8">
    <location>
        <begin position="651"/>
        <end position="671"/>
    </location>
</feature>
<dbReference type="GO" id="GO:0016887">
    <property type="term" value="F:ATP hydrolysis activity"/>
    <property type="evidence" value="ECO:0007669"/>
    <property type="project" value="InterPro"/>
</dbReference>
<dbReference type="InterPro" id="IPR059000">
    <property type="entry name" value="ATPase_P-type_domA"/>
</dbReference>
<keyword evidence="8" id="KW-1003">Cell membrane</keyword>
<dbReference type="Pfam" id="PF00122">
    <property type="entry name" value="E1-E2_ATPase"/>
    <property type="match status" value="1"/>
</dbReference>
<keyword evidence="8" id="KW-0547">Nucleotide-binding</keyword>
<feature type="transmembrane region" description="Helical" evidence="8">
    <location>
        <begin position="118"/>
        <end position="137"/>
    </location>
</feature>
<dbReference type="Pfam" id="PF00702">
    <property type="entry name" value="Hydrolase"/>
    <property type="match status" value="1"/>
</dbReference>
<dbReference type="PROSITE" id="PS00154">
    <property type="entry name" value="ATPASE_E1_E2"/>
    <property type="match status" value="1"/>
</dbReference>
<evidence type="ECO:0000256" key="1">
    <source>
        <dbReference type="ARBA" id="ARBA00004370"/>
    </source>
</evidence>
<evidence type="ECO:0000256" key="6">
    <source>
        <dbReference type="ARBA" id="ARBA00039097"/>
    </source>
</evidence>
<dbReference type="PANTHER" id="PTHR48085:SF5">
    <property type="entry name" value="CADMIUM_ZINC-TRANSPORTING ATPASE HMA4-RELATED"/>
    <property type="match status" value="1"/>
</dbReference>
<sequence length="706" mass="76234">MEVSVSGTGIIRAEFDNEQVGRQAIIRIIEDNGLKVLASFQPLVKTSNSDNECCAHDHVSDNKIDDHDHDHDHAHDHDHTHGEAAAGFQQYSAPALSFCMLLAGIIADHFIHPSFFSGWLRLLWYSLAYIPVGYPVVKRGLIYALKGDVFTEFILMGIATLGAFAIGEYPEGVAVMLFYTIGELFQDAAVNKAKRSIKSLLDVRPKTAAVLRNGNYIQISPDEVAIEETIQVKAGERVPLDGQLLNERSSFNTAALTGESKPSTIEKGETVLAGMINQEKVVEVKVTKLFNDSSLARILTLVQEATTRKAKTELFIRKFSRVYTPIVVFLATAIVLLPALIVQDYIFRDWLYRALVFLVVSCPCALVISIPLGYFGGIGAASRAGILFKGSNFLDLIGKVNYVVMDKTGTLTKGVFQVQNVINFTGDKTDWLKAAAALESKSTHPVAKAIVDYAGNDVNLEISNPEEIAGGGMKGLLNGKEIFAGNSKLMKMAGISIPDDVTALTDTVVMVAIDGVLLGYLVIADEIKGDSKAAVEALHRRNIQTIMLSGDKQTVVNRIANELKIDSAFGDLLPEGKVEKVSALKGDPKNIVAFVGDGLNDAPVLALSDIGIAMGGLGSDAAIETADVIIQTDQPSKIAQAIEIGKETNRIVWQNITMAFIVKAIVLILGAGGLATMWEAVFADVGVAMLAILNAIRIQKKNFSDY</sequence>
<dbReference type="SUPFAM" id="SSF56784">
    <property type="entry name" value="HAD-like"/>
    <property type="match status" value="1"/>
</dbReference>
<organism evidence="10 11">
    <name type="scientific">Hufsiella arboris</name>
    <dbReference type="NCBI Taxonomy" id="2695275"/>
    <lineage>
        <taxon>Bacteria</taxon>
        <taxon>Pseudomonadati</taxon>
        <taxon>Bacteroidota</taxon>
        <taxon>Sphingobacteriia</taxon>
        <taxon>Sphingobacteriales</taxon>
        <taxon>Sphingobacteriaceae</taxon>
        <taxon>Hufsiella</taxon>
    </lineage>
</organism>
<dbReference type="InterPro" id="IPR018303">
    <property type="entry name" value="ATPase_P-typ_P_site"/>
</dbReference>
<keyword evidence="4 8" id="KW-1133">Transmembrane helix</keyword>
<dbReference type="Proteomes" id="UP000466586">
    <property type="component" value="Unassembled WGS sequence"/>
</dbReference>
<comment type="subcellular location">
    <subcellularLocation>
        <location evidence="8">Cell membrane</location>
    </subcellularLocation>
    <subcellularLocation>
        <location evidence="1">Membrane</location>
    </subcellularLocation>
</comment>
<dbReference type="PANTHER" id="PTHR48085">
    <property type="entry name" value="CADMIUM/ZINC-TRANSPORTING ATPASE HMA2-RELATED"/>
    <property type="match status" value="1"/>
</dbReference>
<keyword evidence="8" id="KW-0067">ATP-binding</keyword>
<dbReference type="PRINTS" id="PR00941">
    <property type="entry name" value="CDATPASE"/>
</dbReference>
<comment type="similarity">
    <text evidence="2 8">Belongs to the cation transport ATPase (P-type) (TC 3.A.3) family. Type IB subfamily.</text>
</comment>